<evidence type="ECO:0000256" key="1">
    <source>
        <dbReference type="ARBA" id="ARBA00023004"/>
    </source>
</evidence>
<dbReference type="InterPro" id="IPR001015">
    <property type="entry name" value="Ferrochelatase"/>
</dbReference>
<dbReference type="NCBIfam" id="TIGR00109">
    <property type="entry name" value="hemH"/>
    <property type="match status" value="1"/>
</dbReference>
<dbReference type="InterPro" id="IPR033644">
    <property type="entry name" value="Ferrochelatase_C"/>
</dbReference>
<dbReference type="CDD" id="cd00419">
    <property type="entry name" value="Ferrochelatase_C"/>
    <property type="match status" value="1"/>
</dbReference>
<accession>A0A6J7URN4</accession>
<protein>
    <submittedName>
        <fullName evidence="5">Unannotated protein</fullName>
    </submittedName>
</protein>
<sequence length="262" mass="27769">MRERTQAQLDAVEAALKVLAGDSAHPDCFLVQLGQKHAAPFIEDGVAALVQAGAQRIVGLVLAPHYSGFSVGQYHARASSAAEEFGVPFVGLDSWSLNEAYLTHQANSVRELLQGLPTNTHVFFTAHSLPERVLLDDPYPEQLLASAEAIAERAGLTGSNQAGSNQTWSIGWQSAGRTPEPWRGPDILDCIKEVAATGSADGVLVVPQGFTADHLEVLFDLDIEAADLAAQLGLAFARTEVVNADSAVMSALASLLFDLAEI</sequence>
<dbReference type="SUPFAM" id="SSF53800">
    <property type="entry name" value="Chelatase"/>
    <property type="match status" value="1"/>
</dbReference>
<dbReference type="EMBL" id="CAFBQW010000214">
    <property type="protein sequence ID" value="CAB5068670.1"/>
    <property type="molecule type" value="Genomic_DNA"/>
</dbReference>
<dbReference type="GO" id="GO:0006783">
    <property type="term" value="P:heme biosynthetic process"/>
    <property type="evidence" value="ECO:0007669"/>
    <property type="project" value="UniProtKB-KW"/>
</dbReference>
<evidence type="ECO:0000256" key="3">
    <source>
        <dbReference type="ARBA" id="ARBA00023239"/>
    </source>
</evidence>
<evidence type="ECO:0000256" key="4">
    <source>
        <dbReference type="ARBA" id="ARBA00023244"/>
    </source>
</evidence>
<proteinExistence type="predicted"/>
<reference evidence="5" key="1">
    <citation type="submission" date="2020-05" db="EMBL/GenBank/DDBJ databases">
        <authorList>
            <person name="Chiriac C."/>
            <person name="Salcher M."/>
            <person name="Ghai R."/>
            <person name="Kavagutti S V."/>
        </authorList>
    </citation>
    <scope>NUCLEOTIDE SEQUENCE</scope>
</reference>
<keyword evidence="3" id="KW-0456">Lyase</keyword>
<evidence type="ECO:0000256" key="2">
    <source>
        <dbReference type="ARBA" id="ARBA00023133"/>
    </source>
</evidence>
<organism evidence="5">
    <name type="scientific">freshwater metagenome</name>
    <dbReference type="NCBI Taxonomy" id="449393"/>
    <lineage>
        <taxon>unclassified sequences</taxon>
        <taxon>metagenomes</taxon>
        <taxon>ecological metagenomes</taxon>
    </lineage>
</organism>
<evidence type="ECO:0000313" key="5">
    <source>
        <dbReference type="EMBL" id="CAB5068670.1"/>
    </source>
</evidence>
<dbReference type="Pfam" id="PF00762">
    <property type="entry name" value="Ferrochelatase"/>
    <property type="match status" value="1"/>
</dbReference>
<dbReference type="AlphaFoldDB" id="A0A6J7URN4"/>
<keyword evidence="2" id="KW-0350">Heme biosynthesis</keyword>
<keyword evidence="4" id="KW-0627">Porphyrin biosynthesis</keyword>
<dbReference type="PANTHER" id="PTHR11108">
    <property type="entry name" value="FERROCHELATASE"/>
    <property type="match status" value="1"/>
</dbReference>
<dbReference type="GO" id="GO:0004325">
    <property type="term" value="F:ferrochelatase activity"/>
    <property type="evidence" value="ECO:0007669"/>
    <property type="project" value="InterPro"/>
</dbReference>
<gene>
    <name evidence="5" type="ORF">UFOPK4354_01586</name>
</gene>
<dbReference type="Gene3D" id="3.40.50.1400">
    <property type="match status" value="2"/>
</dbReference>
<dbReference type="PANTHER" id="PTHR11108:SF1">
    <property type="entry name" value="FERROCHELATASE, MITOCHONDRIAL"/>
    <property type="match status" value="1"/>
</dbReference>
<name>A0A6J7URN4_9ZZZZ</name>
<keyword evidence="1" id="KW-0408">Iron</keyword>